<dbReference type="InterPro" id="IPR016572">
    <property type="entry name" value="UCP010611"/>
</dbReference>
<protein>
    <recommendedName>
        <fullName evidence="4">Hemophore-related protein</fullName>
    </recommendedName>
</protein>
<evidence type="ECO:0000313" key="3">
    <source>
        <dbReference type="Proteomes" id="UP000465263"/>
    </source>
</evidence>
<evidence type="ECO:0000256" key="1">
    <source>
        <dbReference type="SAM" id="SignalP"/>
    </source>
</evidence>
<feature type="chain" id="PRO_5039226422" description="Hemophore-related protein" evidence="1">
    <location>
        <begin position="25"/>
        <end position="112"/>
    </location>
</feature>
<evidence type="ECO:0008006" key="4">
    <source>
        <dbReference type="Google" id="ProtNLM"/>
    </source>
</evidence>
<name>A0A7I9XJ79_9MYCO</name>
<dbReference type="AlphaFoldDB" id="A0A7I9XJ79"/>
<evidence type="ECO:0000313" key="2">
    <source>
        <dbReference type="EMBL" id="GFG70033.1"/>
    </source>
</evidence>
<dbReference type="PIRSF" id="PIRSF010611">
    <property type="entry name" value="UCP010611"/>
    <property type="match status" value="1"/>
</dbReference>
<dbReference type="NCBIfam" id="TIGR04529">
    <property type="entry name" value="MTB_hemophore"/>
    <property type="match status" value="1"/>
</dbReference>
<dbReference type="InterPro" id="IPR032407">
    <property type="entry name" value="MHB"/>
</dbReference>
<dbReference type="OrthoDB" id="4563701at2"/>
<gene>
    <name evidence="2" type="ORF">MSEN_17530</name>
</gene>
<reference evidence="2 3" key="1">
    <citation type="journal article" date="2019" name="Emerg. Microbes Infect.">
        <title>Comprehensive subspecies identification of 175 nontuberculous mycobacteria species based on 7547 genomic profiles.</title>
        <authorList>
            <person name="Matsumoto Y."/>
            <person name="Kinjo T."/>
            <person name="Motooka D."/>
            <person name="Nabeya D."/>
            <person name="Jung N."/>
            <person name="Uechi K."/>
            <person name="Horii T."/>
            <person name="Iida T."/>
            <person name="Fujita J."/>
            <person name="Nakamura S."/>
        </authorList>
    </citation>
    <scope>NUCLEOTIDE SEQUENCE [LARGE SCALE GENOMIC DNA]</scope>
    <source>
        <strain evidence="2 3">JCM 16017</strain>
    </source>
</reference>
<comment type="caution">
    <text evidence="2">The sequence shown here is derived from an EMBL/GenBank/DDBJ whole genome shotgun (WGS) entry which is preliminary data.</text>
</comment>
<dbReference type="Proteomes" id="UP000465263">
    <property type="component" value="Unassembled WGS sequence"/>
</dbReference>
<organism evidence="2 3">
    <name type="scientific">Mycolicibacter senuensis</name>
    <dbReference type="NCBI Taxonomy" id="386913"/>
    <lineage>
        <taxon>Bacteria</taxon>
        <taxon>Bacillati</taxon>
        <taxon>Actinomycetota</taxon>
        <taxon>Actinomycetes</taxon>
        <taxon>Mycobacteriales</taxon>
        <taxon>Mycobacteriaceae</taxon>
        <taxon>Mycolicibacter</taxon>
    </lineage>
</organism>
<sequence length="112" mass="11456">MAALSLTRIAVAAGSLALSLSAGAGFAAASPDLGPIINTTCNYSQVNAALRAENPAAADEFAAAPDAQNMLRVFLSSPPAKRQQLANMIQGMPEAQQYIGTITQVAGSCNNY</sequence>
<keyword evidence="3" id="KW-1185">Reference proteome</keyword>
<dbReference type="RefSeq" id="WP_085083666.1">
    <property type="nucleotide sequence ID" value="NZ_BLKV01000001.1"/>
</dbReference>
<dbReference type="EMBL" id="BLKV01000001">
    <property type="protein sequence ID" value="GFG70033.1"/>
    <property type="molecule type" value="Genomic_DNA"/>
</dbReference>
<keyword evidence="1" id="KW-0732">Signal</keyword>
<feature type="signal peptide" evidence="1">
    <location>
        <begin position="1"/>
        <end position="24"/>
    </location>
</feature>
<dbReference type="GO" id="GO:0020037">
    <property type="term" value="F:heme binding"/>
    <property type="evidence" value="ECO:0007669"/>
    <property type="project" value="InterPro"/>
</dbReference>
<proteinExistence type="predicted"/>
<accession>A0A7I9XJ79</accession>